<gene>
    <name evidence="3" type="primary">cbiG</name>
    <name evidence="3" type="ORF">HMPREF0634_1274</name>
</gene>
<dbReference type="SUPFAM" id="SSF159672">
    <property type="entry name" value="CbiG N-terminal domain-like"/>
    <property type="match status" value="1"/>
</dbReference>
<dbReference type="GeneID" id="84800392"/>
<evidence type="ECO:0000259" key="1">
    <source>
        <dbReference type="Pfam" id="PF01890"/>
    </source>
</evidence>
<dbReference type="InterPro" id="IPR038029">
    <property type="entry name" value="GbiG_N_sf"/>
</dbReference>
<organism evidence="3 4">
    <name type="scientific">Peptostreptococcus stomatis DSM 17678</name>
    <dbReference type="NCBI Taxonomy" id="596315"/>
    <lineage>
        <taxon>Bacteria</taxon>
        <taxon>Bacillati</taxon>
        <taxon>Bacillota</taxon>
        <taxon>Clostridia</taxon>
        <taxon>Peptostreptococcales</taxon>
        <taxon>Peptostreptococcaceae</taxon>
        <taxon>Peptostreptococcus</taxon>
    </lineage>
</organism>
<dbReference type="SUPFAM" id="SSF159664">
    <property type="entry name" value="CobE/GbiG C-terminal domain-like"/>
    <property type="match status" value="1"/>
</dbReference>
<sequence>MRIRYIYLTDQSRQLAQRINLLMADDFLEVSGHDYGKKIESEIISYGDFKAQSSSIFRESDCLVFIMASGIVVRAIAGHLVDKFTDPAVLVVDELGINVISLLSGHMGGANEFCRLIATRIGANPVITTATDINGKAAFDMLVKKMWANVDKLRGLSLDINSALLKGGDIYLYIDPDYRTYFKEEELKGFSLVDDLKDLITLGKNGIRDKEFDNKTDKTIYNELDKKTENKTENKAENKTENNIDIKIDSKHNKIVISDKLDVCEFAKEHGWVLVVPRRNVLGLGCRKNTDSNLFEGEVLRYLSEANIDVRSIGRVGTIDLKKDEACILDFCRKYGIKSDFFSPKDLADHQDIYEKSEFVKKVTGVYSVAQPACHILAGGNLLGQMYRDKGITLALGRW</sequence>
<accession>E0E2E4</accession>
<proteinExistence type="predicted"/>
<dbReference type="STRING" id="596315.HMPREF0634_1274"/>
<feature type="domain" description="Cobalamin synthesis G N-terminal" evidence="2">
    <location>
        <begin position="54"/>
        <end position="132"/>
    </location>
</feature>
<dbReference type="Pfam" id="PF11760">
    <property type="entry name" value="CbiG_N"/>
    <property type="match status" value="1"/>
</dbReference>
<dbReference type="InterPro" id="IPR036518">
    <property type="entry name" value="CobE/GbiG_C_sf"/>
</dbReference>
<comment type="caution">
    <text evidence="3">The sequence shown here is derived from an EMBL/GenBank/DDBJ whole genome shotgun (WGS) entry which is preliminary data.</text>
</comment>
<protein>
    <submittedName>
        <fullName evidence="3">CbiG</fullName>
    </submittedName>
</protein>
<name>E0E2E4_9FIRM</name>
<dbReference type="PANTHER" id="PTHR37477:SF1">
    <property type="entry name" value="COBALT-PRECORRIN-5A HYDROLASE"/>
    <property type="match status" value="1"/>
</dbReference>
<keyword evidence="4" id="KW-1185">Reference proteome</keyword>
<dbReference type="Gene3D" id="3.40.50.11220">
    <property type="match status" value="1"/>
</dbReference>
<dbReference type="Gene3D" id="3.30.420.180">
    <property type="entry name" value="CobE/GbiG C-terminal domain"/>
    <property type="match status" value="1"/>
</dbReference>
<dbReference type="InterPro" id="IPR021744">
    <property type="entry name" value="CbiG_N"/>
</dbReference>
<evidence type="ECO:0000313" key="3">
    <source>
        <dbReference type="EMBL" id="EFM64951.1"/>
    </source>
</evidence>
<dbReference type="InterPro" id="IPR052553">
    <property type="entry name" value="CbiG_hydrolase"/>
</dbReference>
<dbReference type="EMBL" id="ADGQ01000035">
    <property type="protein sequence ID" value="EFM64951.1"/>
    <property type="molecule type" value="Genomic_DNA"/>
</dbReference>
<dbReference type="AlphaFoldDB" id="E0E2E4"/>
<dbReference type="RefSeq" id="WP_007789077.1">
    <property type="nucleotide sequence ID" value="NZ_ADGQ01000035.1"/>
</dbReference>
<dbReference type="GO" id="GO:0009236">
    <property type="term" value="P:cobalamin biosynthetic process"/>
    <property type="evidence" value="ECO:0007669"/>
    <property type="project" value="InterPro"/>
</dbReference>
<dbReference type="InterPro" id="IPR002750">
    <property type="entry name" value="CobE/GbiG_C"/>
</dbReference>
<dbReference type="Pfam" id="PF01890">
    <property type="entry name" value="CbiG_C"/>
    <property type="match status" value="1"/>
</dbReference>
<dbReference type="OrthoDB" id="9781023at2"/>
<dbReference type="Proteomes" id="UP000003244">
    <property type="component" value="Unassembled WGS sequence"/>
</dbReference>
<dbReference type="eggNOG" id="COG2073">
    <property type="taxonomic scope" value="Bacteria"/>
</dbReference>
<dbReference type="PANTHER" id="PTHR37477">
    <property type="entry name" value="COBALT-PRECORRIN-5A HYDROLASE"/>
    <property type="match status" value="1"/>
</dbReference>
<evidence type="ECO:0000259" key="2">
    <source>
        <dbReference type="Pfam" id="PF11760"/>
    </source>
</evidence>
<feature type="domain" description="CobE/GbiG C-terminal" evidence="1">
    <location>
        <begin position="281"/>
        <end position="396"/>
    </location>
</feature>
<reference evidence="3 4" key="1">
    <citation type="submission" date="2010-08" db="EMBL/GenBank/DDBJ databases">
        <authorList>
            <person name="Harkins D.M."/>
            <person name="Madupu R."/>
            <person name="Durkin A.S."/>
            <person name="Torralba M."/>
            <person name="Methe B."/>
            <person name="Sutton G.G."/>
            <person name="Nelson K.E."/>
        </authorList>
    </citation>
    <scope>NUCLEOTIDE SEQUENCE [LARGE SCALE GENOMIC DNA]</scope>
    <source>
        <strain evidence="3 4">DSM 17678</strain>
    </source>
</reference>
<evidence type="ECO:0000313" key="4">
    <source>
        <dbReference type="Proteomes" id="UP000003244"/>
    </source>
</evidence>